<comment type="cofactor">
    <cofactor evidence="1 6">
        <name>FAD</name>
        <dbReference type="ChEBI" id="CHEBI:57692"/>
    </cofactor>
</comment>
<dbReference type="InterPro" id="IPR006076">
    <property type="entry name" value="FAD-dep_OxRdtase"/>
</dbReference>
<evidence type="ECO:0000256" key="1">
    <source>
        <dbReference type="ARBA" id="ARBA00001974"/>
    </source>
</evidence>
<dbReference type="Pfam" id="PF01266">
    <property type="entry name" value="DAO"/>
    <property type="match status" value="1"/>
</dbReference>
<dbReference type="PANTHER" id="PTHR11985:SF15">
    <property type="entry name" value="GLYCEROL-3-PHOSPHATE DEHYDROGENASE, MITOCHONDRIAL"/>
    <property type="match status" value="1"/>
</dbReference>
<dbReference type="InterPro" id="IPR038299">
    <property type="entry name" value="DAO_C_sf"/>
</dbReference>
<dbReference type="Gene3D" id="3.50.50.60">
    <property type="entry name" value="FAD/NAD(P)-binding domain"/>
    <property type="match status" value="1"/>
</dbReference>
<dbReference type="EC" id="1.1.5.3" evidence="6"/>
<reference evidence="9 10" key="1">
    <citation type="submission" date="2016-10" db="EMBL/GenBank/DDBJ databases">
        <authorList>
            <person name="de Groot N.N."/>
        </authorList>
    </citation>
    <scope>NUCLEOTIDE SEQUENCE [LARGE SCALE GENOMIC DNA]</scope>
    <source>
        <strain evidence="9 10">DSM 7343</strain>
    </source>
</reference>
<dbReference type="InterPro" id="IPR031656">
    <property type="entry name" value="DAO_C"/>
</dbReference>
<evidence type="ECO:0000256" key="2">
    <source>
        <dbReference type="ARBA" id="ARBA00007330"/>
    </source>
</evidence>
<evidence type="ECO:0000256" key="3">
    <source>
        <dbReference type="ARBA" id="ARBA00022630"/>
    </source>
</evidence>
<evidence type="ECO:0000259" key="7">
    <source>
        <dbReference type="Pfam" id="PF01266"/>
    </source>
</evidence>
<dbReference type="InterPro" id="IPR036188">
    <property type="entry name" value="FAD/NAD-bd_sf"/>
</dbReference>
<dbReference type="Proteomes" id="UP000199409">
    <property type="component" value="Unassembled WGS sequence"/>
</dbReference>
<dbReference type="SUPFAM" id="SSF51905">
    <property type="entry name" value="FAD/NAD(P)-binding domain"/>
    <property type="match status" value="1"/>
</dbReference>
<comment type="catalytic activity">
    <reaction evidence="6">
        <text>a quinone + sn-glycerol 3-phosphate = dihydroxyacetone phosphate + a quinol</text>
        <dbReference type="Rhea" id="RHEA:18977"/>
        <dbReference type="ChEBI" id="CHEBI:24646"/>
        <dbReference type="ChEBI" id="CHEBI:57597"/>
        <dbReference type="ChEBI" id="CHEBI:57642"/>
        <dbReference type="ChEBI" id="CHEBI:132124"/>
        <dbReference type="EC" id="1.1.5.3"/>
    </reaction>
</comment>
<gene>
    <name evidence="9" type="ORF">SAMN05660420_00387</name>
</gene>
<feature type="domain" description="FAD dependent oxidoreductase" evidence="7">
    <location>
        <begin position="17"/>
        <end position="378"/>
    </location>
</feature>
<protein>
    <recommendedName>
        <fullName evidence="6">Glycerol-3-phosphate dehydrogenase</fullName>
        <ecNumber evidence="6">1.1.5.3</ecNumber>
    </recommendedName>
</protein>
<comment type="similarity">
    <text evidence="2 6">Belongs to the FAD-dependent glycerol-3-phosphate dehydrogenase family.</text>
</comment>
<dbReference type="PROSITE" id="PS00977">
    <property type="entry name" value="FAD_G3PDH_1"/>
    <property type="match status" value="1"/>
</dbReference>
<dbReference type="GO" id="GO:0009331">
    <property type="term" value="C:glycerol-3-phosphate dehydrogenase (FAD) complex"/>
    <property type="evidence" value="ECO:0007669"/>
    <property type="project" value="UniProtKB-UniRule"/>
</dbReference>
<evidence type="ECO:0000313" key="10">
    <source>
        <dbReference type="Proteomes" id="UP000199409"/>
    </source>
</evidence>
<organism evidence="9 10">
    <name type="scientific">Desulfuromusa kysingii</name>
    <dbReference type="NCBI Taxonomy" id="37625"/>
    <lineage>
        <taxon>Bacteria</taxon>
        <taxon>Pseudomonadati</taxon>
        <taxon>Thermodesulfobacteriota</taxon>
        <taxon>Desulfuromonadia</taxon>
        <taxon>Desulfuromonadales</taxon>
        <taxon>Geopsychrobacteraceae</taxon>
        <taxon>Desulfuromusa</taxon>
    </lineage>
</organism>
<keyword evidence="4" id="KW-0274">FAD</keyword>
<keyword evidence="5 6" id="KW-0560">Oxidoreductase</keyword>
<dbReference type="STRING" id="37625.SAMN05660420_00387"/>
<keyword evidence="10" id="KW-1185">Reference proteome</keyword>
<dbReference type="Gene3D" id="3.30.9.10">
    <property type="entry name" value="D-Amino Acid Oxidase, subunit A, domain 2"/>
    <property type="match status" value="1"/>
</dbReference>
<dbReference type="GO" id="GO:0006072">
    <property type="term" value="P:glycerol-3-phosphate metabolic process"/>
    <property type="evidence" value="ECO:0007669"/>
    <property type="project" value="UniProtKB-UniRule"/>
</dbReference>
<dbReference type="PROSITE" id="PS00978">
    <property type="entry name" value="FAD_G3PDH_2"/>
    <property type="match status" value="1"/>
</dbReference>
<dbReference type="Gene3D" id="1.10.8.870">
    <property type="entry name" value="Alpha-glycerophosphate oxidase, cap domain"/>
    <property type="match status" value="1"/>
</dbReference>
<dbReference type="Pfam" id="PF16901">
    <property type="entry name" value="DAO_C"/>
    <property type="match status" value="1"/>
</dbReference>
<dbReference type="GO" id="GO:0004368">
    <property type="term" value="F:glycerol-3-phosphate dehydrogenase (quinone) activity"/>
    <property type="evidence" value="ECO:0007669"/>
    <property type="project" value="UniProtKB-EC"/>
</dbReference>
<dbReference type="AlphaFoldDB" id="A0A1H3VZP4"/>
<dbReference type="InterPro" id="IPR000447">
    <property type="entry name" value="G3P_DH_FAD-dep"/>
</dbReference>
<accession>A0A1H3VZP4</accession>
<sequence>MKRDNNLAQLKNGQTFDLLVIGGGATGCGVALDAAARGLKVALVEKNDFAEGTSSRSTKLVHGGVRYLEMAVKKLDRVQYNLVKDGLHERGLLLKNARHLSNRLALVTPLYKWIDVPYVFAGLKFYDVLSGKQNIGHSRLLSRKEALKRFPGLKAEGLKAGVLYYDGQFHDARMALSLALTAEEQGAVISNHVAVVAILKNDGKISGAELEDSLSGERWQIKARGVINATGPFVDNIRSMDNPQAAKILSASTGIHIILDKRFAPPDTGLMIPETEDGRVLFVLPWEDHAIVGTTDEPAEVTEHPLPLESEIEYLLRHVGRYFNLKVEKSDIKAVWSGLRPLVSDPKAADTAKLARDHVIEDSEDGLLTIAGGKWTTYRKMALDTVDHAIKVFQLSAPKPTCQTEQLPILGSANYNDQGEQELINTYNLAPDIAAYLNRTYGDQAAKVATLSLEGYAARLVDNHPVIEAEILYAARFELAERVIDVLARRTPLALLDTEASKLAATRVLEIMANELGWDQKRMDEETQWTTQRLNNAL</sequence>
<feature type="domain" description="Alpha-glycerophosphate oxidase C-terminal" evidence="8">
    <location>
        <begin position="402"/>
        <end position="522"/>
    </location>
</feature>
<evidence type="ECO:0000313" key="9">
    <source>
        <dbReference type="EMBL" id="SDZ80267.1"/>
    </source>
</evidence>
<proteinExistence type="inferred from homology"/>
<evidence type="ECO:0000256" key="6">
    <source>
        <dbReference type="RuleBase" id="RU361217"/>
    </source>
</evidence>
<keyword evidence="3 6" id="KW-0285">Flavoprotein</keyword>
<dbReference type="OrthoDB" id="9766796at2"/>
<dbReference type="SUPFAM" id="SSF54373">
    <property type="entry name" value="FAD-linked reductases, C-terminal domain"/>
    <property type="match status" value="1"/>
</dbReference>
<dbReference type="PROSITE" id="PS51257">
    <property type="entry name" value="PROKAR_LIPOPROTEIN"/>
    <property type="match status" value="1"/>
</dbReference>
<dbReference type="RefSeq" id="WP_092344240.1">
    <property type="nucleotide sequence ID" value="NZ_FNQN01000001.1"/>
</dbReference>
<name>A0A1H3VZP4_9BACT</name>
<dbReference type="PRINTS" id="PR01001">
    <property type="entry name" value="FADG3PDH"/>
</dbReference>
<dbReference type="PANTHER" id="PTHR11985">
    <property type="entry name" value="GLYCEROL-3-PHOSPHATE DEHYDROGENASE"/>
    <property type="match status" value="1"/>
</dbReference>
<evidence type="ECO:0000256" key="4">
    <source>
        <dbReference type="ARBA" id="ARBA00022827"/>
    </source>
</evidence>
<evidence type="ECO:0000259" key="8">
    <source>
        <dbReference type="Pfam" id="PF16901"/>
    </source>
</evidence>
<evidence type="ECO:0000256" key="5">
    <source>
        <dbReference type="ARBA" id="ARBA00023002"/>
    </source>
</evidence>
<dbReference type="EMBL" id="FNQN01000001">
    <property type="protein sequence ID" value="SDZ80267.1"/>
    <property type="molecule type" value="Genomic_DNA"/>
</dbReference>